<name>A0A101FEQ0_9THEO</name>
<dbReference type="Gene3D" id="3.40.50.300">
    <property type="entry name" value="P-loop containing nucleotide triphosphate hydrolases"/>
    <property type="match status" value="1"/>
</dbReference>
<evidence type="ECO:0000256" key="4">
    <source>
        <dbReference type="ARBA" id="ARBA00022475"/>
    </source>
</evidence>
<dbReference type="InterPro" id="IPR027417">
    <property type="entry name" value="P-loop_NTPase"/>
</dbReference>
<feature type="non-terminal residue" evidence="11">
    <location>
        <position position="197"/>
    </location>
</feature>
<proteinExistence type="inferred from homology"/>
<dbReference type="SUPFAM" id="SSF52540">
    <property type="entry name" value="P-loop containing nucleoside triphosphate hydrolases"/>
    <property type="match status" value="1"/>
</dbReference>
<dbReference type="InterPro" id="IPR003439">
    <property type="entry name" value="ABC_transporter-like_ATP-bd"/>
</dbReference>
<keyword evidence="6" id="KW-1278">Translocase</keyword>
<dbReference type="GO" id="GO:0016020">
    <property type="term" value="C:membrane"/>
    <property type="evidence" value="ECO:0007669"/>
    <property type="project" value="UniProtKB-SubCell"/>
</dbReference>
<dbReference type="CDD" id="cd03257">
    <property type="entry name" value="ABC_NikE_OppD_transporters"/>
    <property type="match status" value="1"/>
</dbReference>
<dbReference type="PANTHER" id="PTHR43297:SF13">
    <property type="entry name" value="NICKEL ABC TRANSPORTER, ATP-BINDING PROTEIN"/>
    <property type="match status" value="1"/>
</dbReference>
<gene>
    <name evidence="11" type="ORF">XD66_1618</name>
</gene>
<evidence type="ECO:0000256" key="2">
    <source>
        <dbReference type="ARBA" id="ARBA00005417"/>
    </source>
</evidence>
<keyword evidence="7" id="KW-0406">Ion transport</keyword>
<dbReference type="PROSITE" id="PS50893">
    <property type="entry name" value="ABC_TRANSPORTER_2"/>
    <property type="match status" value="1"/>
</dbReference>
<keyword evidence="11" id="KW-0067">ATP-binding</keyword>
<reference evidence="12" key="1">
    <citation type="journal article" date="2015" name="MBio">
        <title>Genome-Resolved Metagenomic Analysis Reveals Roles for Candidate Phyla and Other Microbial Community Members in Biogeochemical Transformations in Oil Reservoirs.</title>
        <authorList>
            <person name="Hu P."/>
            <person name="Tom L."/>
            <person name="Singh A."/>
            <person name="Thomas B.C."/>
            <person name="Baker B.J."/>
            <person name="Piceno Y.M."/>
            <person name="Andersen G.L."/>
            <person name="Banfield J.F."/>
        </authorList>
    </citation>
    <scope>NUCLEOTIDE SEQUENCE [LARGE SCALE GENOMIC DNA]</scope>
</reference>
<sequence length="197" mass="21550">MACLLSIRNLRTVFHTEEGLVKVADDINLDIAEGRTVGLIGETGCGKSVLGLSILRLLPPNASIEGKINYKGQDILQLGEEQMRRLRGKEIALIPQSPSTSLNPVLKIGVQITEALQLHRKLTREKAEGVALELLRFLNLPEPENKVKEYPHQLSGGMKQRVLAAIGMAGKPSLLIADEPTKGLDAIIRIQVVEVLR</sequence>
<dbReference type="EMBL" id="LGFO01000298">
    <property type="protein sequence ID" value="KUK35672.1"/>
    <property type="molecule type" value="Genomic_DNA"/>
</dbReference>
<evidence type="ECO:0000256" key="6">
    <source>
        <dbReference type="ARBA" id="ARBA00022967"/>
    </source>
</evidence>
<organism evidence="11 12">
    <name type="scientific">Thermacetogenium phaeum</name>
    <dbReference type="NCBI Taxonomy" id="85874"/>
    <lineage>
        <taxon>Bacteria</taxon>
        <taxon>Bacillati</taxon>
        <taxon>Bacillota</taxon>
        <taxon>Clostridia</taxon>
        <taxon>Thermoanaerobacterales</taxon>
        <taxon>Thermoanaerobacteraceae</taxon>
        <taxon>Thermacetogenium</taxon>
    </lineage>
</organism>
<keyword evidence="8" id="KW-0921">Nickel transport</keyword>
<dbReference type="GO" id="GO:0015675">
    <property type="term" value="P:nickel cation transport"/>
    <property type="evidence" value="ECO:0007669"/>
    <property type="project" value="UniProtKB-KW"/>
</dbReference>
<dbReference type="Pfam" id="PF00005">
    <property type="entry name" value="ABC_tran"/>
    <property type="match status" value="1"/>
</dbReference>
<comment type="subcellular location">
    <subcellularLocation>
        <location evidence="1">Membrane</location>
    </subcellularLocation>
</comment>
<evidence type="ECO:0000256" key="9">
    <source>
        <dbReference type="ARBA" id="ARBA00023136"/>
    </source>
</evidence>
<evidence type="ECO:0000313" key="12">
    <source>
        <dbReference type="Proteomes" id="UP000053326"/>
    </source>
</evidence>
<keyword evidence="4" id="KW-1003">Cell membrane</keyword>
<evidence type="ECO:0000256" key="5">
    <source>
        <dbReference type="ARBA" id="ARBA00022596"/>
    </source>
</evidence>
<evidence type="ECO:0000256" key="8">
    <source>
        <dbReference type="ARBA" id="ARBA00023112"/>
    </source>
</evidence>
<comment type="similarity">
    <text evidence="2">Belongs to the ABC transporter superfamily.</text>
</comment>
<dbReference type="PANTHER" id="PTHR43297">
    <property type="entry name" value="OLIGOPEPTIDE TRANSPORT ATP-BINDING PROTEIN APPD"/>
    <property type="match status" value="1"/>
</dbReference>
<accession>A0A101FEQ0</accession>
<keyword evidence="11" id="KW-0547">Nucleotide-binding</keyword>
<evidence type="ECO:0000256" key="7">
    <source>
        <dbReference type="ARBA" id="ARBA00023065"/>
    </source>
</evidence>
<keyword evidence="9" id="KW-0472">Membrane</keyword>
<feature type="domain" description="ABC transporter" evidence="10">
    <location>
        <begin position="5"/>
        <end position="197"/>
    </location>
</feature>
<evidence type="ECO:0000256" key="1">
    <source>
        <dbReference type="ARBA" id="ARBA00004370"/>
    </source>
</evidence>
<dbReference type="AlphaFoldDB" id="A0A101FEQ0"/>
<evidence type="ECO:0000259" key="10">
    <source>
        <dbReference type="PROSITE" id="PS50893"/>
    </source>
</evidence>
<comment type="caution">
    <text evidence="11">The sequence shown here is derived from an EMBL/GenBank/DDBJ whole genome shotgun (WGS) entry which is preliminary data.</text>
</comment>
<evidence type="ECO:0000256" key="3">
    <source>
        <dbReference type="ARBA" id="ARBA00022448"/>
    </source>
</evidence>
<keyword evidence="3" id="KW-0813">Transport</keyword>
<evidence type="ECO:0000313" key="11">
    <source>
        <dbReference type="EMBL" id="KUK35672.1"/>
    </source>
</evidence>
<keyword evidence="5" id="KW-0533">Nickel</keyword>
<dbReference type="Proteomes" id="UP000053326">
    <property type="component" value="Unassembled WGS sequence"/>
</dbReference>
<protein>
    <submittedName>
        <fullName evidence="11">Oligopeptide ABC transporter ATP-binding protein</fullName>
    </submittedName>
</protein>
<dbReference type="InterPro" id="IPR050388">
    <property type="entry name" value="ABC_Ni/Peptide_Import"/>
</dbReference>
<dbReference type="GO" id="GO:0005524">
    <property type="term" value="F:ATP binding"/>
    <property type="evidence" value="ECO:0007669"/>
    <property type="project" value="UniProtKB-KW"/>
</dbReference>
<dbReference type="GO" id="GO:0016887">
    <property type="term" value="F:ATP hydrolysis activity"/>
    <property type="evidence" value="ECO:0007669"/>
    <property type="project" value="InterPro"/>
</dbReference>